<proteinExistence type="predicted"/>
<evidence type="ECO:0000313" key="3">
    <source>
        <dbReference type="Proteomes" id="UP000030988"/>
    </source>
</evidence>
<dbReference type="InterPro" id="IPR003695">
    <property type="entry name" value="Ppx_GppA_N"/>
</dbReference>
<sequence length="495" mass="52557">MERPDRAVIDIGSNTVRLVVYAGSVRAPEVFLNEKVSARLGQDLSTTGMMPEAGMQAALTMLARAATILADLEIRDVQTVATAAVREARNGPEFMARVTELGLSPRLLTGEEEAQTSAMGVIGAFPRAVGTVADLGGGSLELVHIGEGRSHGGTSLPLGTLRLPALRDGGMEAFRSRVARIVSDAEGGGEATGRLYMVGGTWRAFAAYAMRAADHPLTDPHGYRLATDDADRYARIVEKCTSAELAKMKGISKTRAAVLPDAAAMLRVLLAELKPDSLIFSAWGLREGLLYGDLDAAACQQDPLLSAIGQFTEPRGASPSLAATITGWTADVASGAEVPEAGSERLRLAATMLAIAAARLEPNMRLRHALDWALEKRWLAIDPAGRARLAAALHGACGKPVIDADLLRLTTEDRLREAVGWGLAIRLCRRLGAGSHVSLMTSTLRREGGRLVLRVDPARAALAAGPVLGDLRNLAQWMGLEHELRIAEREDAIPA</sequence>
<dbReference type="SUPFAM" id="SSF53067">
    <property type="entry name" value="Actin-like ATPase domain"/>
    <property type="match status" value="2"/>
</dbReference>
<dbReference type="CDD" id="cd24052">
    <property type="entry name" value="ASKHA_NBD_HpPPX-GppA-like"/>
    <property type="match status" value="1"/>
</dbReference>
<dbReference type="Gene3D" id="3.30.420.40">
    <property type="match status" value="1"/>
</dbReference>
<evidence type="ECO:0000313" key="2">
    <source>
        <dbReference type="EMBL" id="KHL26790.1"/>
    </source>
</evidence>
<feature type="domain" description="Ppx/GppA phosphatase N-terminal" evidence="1">
    <location>
        <begin position="28"/>
        <end position="295"/>
    </location>
</feature>
<dbReference type="EMBL" id="JTDN01000001">
    <property type="protein sequence ID" value="KHL26790.1"/>
    <property type="molecule type" value="Genomic_DNA"/>
</dbReference>
<reference evidence="2 3" key="1">
    <citation type="submission" date="2014-11" db="EMBL/GenBank/DDBJ databases">
        <title>Draft genome sequence of Kirrobacter mercurialis.</title>
        <authorList>
            <person name="Coil D.A."/>
            <person name="Eisen J.A."/>
        </authorList>
    </citation>
    <scope>NUCLEOTIDE SEQUENCE [LARGE SCALE GENOMIC DNA]</scope>
    <source>
        <strain evidence="2 3">Coronado</strain>
    </source>
</reference>
<dbReference type="Proteomes" id="UP000030988">
    <property type="component" value="Unassembled WGS sequence"/>
</dbReference>
<organism evidence="2 3">
    <name type="scientific">Croceibacterium mercuriale</name>
    <dbReference type="NCBI Taxonomy" id="1572751"/>
    <lineage>
        <taxon>Bacteria</taxon>
        <taxon>Pseudomonadati</taxon>
        <taxon>Pseudomonadota</taxon>
        <taxon>Alphaproteobacteria</taxon>
        <taxon>Sphingomonadales</taxon>
        <taxon>Erythrobacteraceae</taxon>
        <taxon>Croceibacterium</taxon>
    </lineage>
</organism>
<dbReference type="AlphaFoldDB" id="A0A0B2C3R5"/>
<protein>
    <recommendedName>
        <fullName evidence="1">Ppx/GppA phosphatase N-terminal domain-containing protein</fullName>
    </recommendedName>
</protein>
<dbReference type="InterPro" id="IPR043129">
    <property type="entry name" value="ATPase_NBD"/>
</dbReference>
<comment type="caution">
    <text evidence="2">The sequence shown here is derived from an EMBL/GenBank/DDBJ whole genome shotgun (WGS) entry which is preliminary data.</text>
</comment>
<accession>A0A0B2C3R5</accession>
<dbReference type="STRING" id="1572751.PK98_06035"/>
<dbReference type="Pfam" id="PF02541">
    <property type="entry name" value="Ppx-GppA"/>
    <property type="match status" value="1"/>
</dbReference>
<dbReference type="PANTHER" id="PTHR30005">
    <property type="entry name" value="EXOPOLYPHOSPHATASE"/>
    <property type="match status" value="1"/>
</dbReference>
<dbReference type="InterPro" id="IPR050273">
    <property type="entry name" value="GppA/Ppx_hydrolase"/>
</dbReference>
<gene>
    <name evidence="2" type="ORF">PK98_06035</name>
</gene>
<keyword evidence="3" id="KW-1185">Reference proteome</keyword>
<name>A0A0B2C3R5_9SPHN</name>
<evidence type="ECO:0000259" key="1">
    <source>
        <dbReference type="Pfam" id="PF02541"/>
    </source>
</evidence>
<dbReference type="PANTHER" id="PTHR30005:SF0">
    <property type="entry name" value="RETROGRADE REGULATION PROTEIN 2"/>
    <property type="match status" value="1"/>
</dbReference>
<dbReference type="GO" id="GO:0016462">
    <property type="term" value="F:pyrophosphatase activity"/>
    <property type="evidence" value="ECO:0007669"/>
    <property type="project" value="TreeGrafter"/>
</dbReference>
<dbReference type="Gene3D" id="3.30.420.150">
    <property type="entry name" value="Exopolyphosphatase. Domain 2"/>
    <property type="match status" value="1"/>
</dbReference>
<dbReference type="Gene3D" id="1.10.3210.10">
    <property type="entry name" value="Hypothetical protein af1432"/>
    <property type="match status" value="1"/>
</dbReference>